<protein>
    <submittedName>
        <fullName evidence="2">Uncharacterized protein</fullName>
    </submittedName>
</protein>
<feature type="compositionally biased region" description="Acidic residues" evidence="1">
    <location>
        <begin position="146"/>
        <end position="155"/>
    </location>
</feature>
<evidence type="ECO:0000313" key="3">
    <source>
        <dbReference type="Proteomes" id="UP000009168"/>
    </source>
</evidence>
<dbReference type="InParanoid" id="Q22VZ2"/>
<proteinExistence type="predicted"/>
<evidence type="ECO:0000256" key="1">
    <source>
        <dbReference type="SAM" id="MobiDB-lite"/>
    </source>
</evidence>
<feature type="region of interest" description="Disordered" evidence="1">
    <location>
        <begin position="123"/>
        <end position="169"/>
    </location>
</feature>
<organism evidence="2 3">
    <name type="scientific">Tetrahymena thermophila (strain SB210)</name>
    <dbReference type="NCBI Taxonomy" id="312017"/>
    <lineage>
        <taxon>Eukaryota</taxon>
        <taxon>Sar</taxon>
        <taxon>Alveolata</taxon>
        <taxon>Ciliophora</taxon>
        <taxon>Intramacronucleata</taxon>
        <taxon>Oligohymenophorea</taxon>
        <taxon>Hymenostomatida</taxon>
        <taxon>Tetrahymenina</taxon>
        <taxon>Tetrahymenidae</taxon>
        <taxon>Tetrahymena</taxon>
    </lineage>
</organism>
<accession>Q22VZ2</accession>
<feature type="region of interest" description="Disordered" evidence="1">
    <location>
        <begin position="580"/>
        <end position="599"/>
    </location>
</feature>
<gene>
    <name evidence="2" type="ORF">TTHERM_00161420</name>
</gene>
<feature type="compositionally biased region" description="Basic and acidic residues" evidence="1">
    <location>
        <begin position="156"/>
        <end position="169"/>
    </location>
</feature>
<dbReference type="HOGENOM" id="CLU_315134_0_0_1"/>
<dbReference type="eggNOG" id="KOG1426">
    <property type="taxonomic scope" value="Eukaryota"/>
</dbReference>
<dbReference type="Proteomes" id="UP000009168">
    <property type="component" value="Unassembled WGS sequence"/>
</dbReference>
<dbReference type="KEGG" id="tet:TTHERM_00161420"/>
<sequence>MNILQRFIQNKKNCSLSLHSLTAKNKYNYRPFQDVVDNQILGNLHKFNQDIYMNQKQIDQFSDKIFSIHNSQNLIFLFRLFKLFRLTNDQLDQLYQAQRRKYQDFHRIRMQAVSTTIKIADQKQKQEEIRNKNESMSEKNQKEDDRLDEFDEEGEAFQKQEDQKSYVDNQKKDRSIQAVLSILYKQKKELEQVIWQIENMHSGRLNIFLYHIFMNKQLNKLIDLGLDLSSSSDYHFFIEAYNQVERQKVTAEQMTLILQILSNNPRFEELPNIFEGELESIVQCISNKQINYSLGKFIIRLGINELVQRGEEIVGCEQSGTFDLVNPLQIHLDSLTLSLFLFDLKNKVQGIDVNFFVKFNMNDILQKLSLEEIDQLISELIKHKRTDSKDLHRDIILYLISQIIENSMIQAQNFKIYNDVLLNQTKLAVKYRQFADQNALTSLLNQIASEIINHTAGRAQLSNTFTNYISEFLDFCPHDLCDFFQLFEAFFLKQKVEAISYKQLLIIYRQMALTGVDYEEYLQICSKVFSQNKNIIIQENLHEQIISLAEKLHDVQTGNIFGVTVGPKPRLPDNIEFLSDLSESEGEETNEDKAQNKNN</sequence>
<dbReference type="RefSeq" id="XP_001009870.2">
    <property type="nucleotide sequence ID" value="XM_001009870.2"/>
</dbReference>
<keyword evidence="3" id="KW-1185">Reference proteome</keyword>
<dbReference type="EMBL" id="GG662820">
    <property type="protein sequence ID" value="EAR89624.2"/>
    <property type="molecule type" value="Genomic_DNA"/>
</dbReference>
<name>Q22VZ2_TETTS</name>
<dbReference type="GeneID" id="7841823"/>
<reference evidence="3" key="1">
    <citation type="journal article" date="2006" name="PLoS Biol.">
        <title>Macronuclear genome sequence of the ciliate Tetrahymena thermophila, a model eukaryote.</title>
        <authorList>
            <person name="Eisen J.A."/>
            <person name="Coyne R.S."/>
            <person name="Wu M."/>
            <person name="Wu D."/>
            <person name="Thiagarajan M."/>
            <person name="Wortman J.R."/>
            <person name="Badger J.H."/>
            <person name="Ren Q."/>
            <person name="Amedeo P."/>
            <person name="Jones K.M."/>
            <person name="Tallon L.J."/>
            <person name="Delcher A.L."/>
            <person name="Salzberg S.L."/>
            <person name="Silva J.C."/>
            <person name="Haas B.J."/>
            <person name="Majoros W.H."/>
            <person name="Farzad M."/>
            <person name="Carlton J.M."/>
            <person name="Smith R.K. Jr."/>
            <person name="Garg J."/>
            <person name="Pearlman R.E."/>
            <person name="Karrer K.M."/>
            <person name="Sun L."/>
            <person name="Manning G."/>
            <person name="Elde N.C."/>
            <person name="Turkewitz A.P."/>
            <person name="Asai D.J."/>
            <person name="Wilkes D.E."/>
            <person name="Wang Y."/>
            <person name="Cai H."/>
            <person name="Collins K."/>
            <person name="Stewart B.A."/>
            <person name="Lee S.R."/>
            <person name="Wilamowska K."/>
            <person name="Weinberg Z."/>
            <person name="Ruzzo W.L."/>
            <person name="Wloga D."/>
            <person name="Gaertig J."/>
            <person name="Frankel J."/>
            <person name="Tsao C.-C."/>
            <person name="Gorovsky M.A."/>
            <person name="Keeling P.J."/>
            <person name="Waller R.F."/>
            <person name="Patron N.J."/>
            <person name="Cherry J.M."/>
            <person name="Stover N.A."/>
            <person name="Krieger C.J."/>
            <person name="del Toro C."/>
            <person name="Ryder H.F."/>
            <person name="Williamson S.C."/>
            <person name="Barbeau R.A."/>
            <person name="Hamilton E.P."/>
            <person name="Orias E."/>
        </authorList>
    </citation>
    <scope>NUCLEOTIDE SEQUENCE [LARGE SCALE GENOMIC DNA]</scope>
    <source>
        <strain evidence="3">SB210</strain>
    </source>
</reference>
<evidence type="ECO:0000313" key="2">
    <source>
        <dbReference type="EMBL" id="EAR89624.2"/>
    </source>
</evidence>
<feature type="compositionally biased region" description="Basic and acidic residues" evidence="1">
    <location>
        <begin position="123"/>
        <end position="145"/>
    </location>
</feature>
<dbReference type="AlphaFoldDB" id="Q22VZ2"/>